<reference evidence="1 2" key="1">
    <citation type="submission" date="2013-08" db="EMBL/GenBank/DDBJ databases">
        <title>Genome of Pontibacillus chungwhensis.</title>
        <authorList>
            <person name="Wang Q."/>
            <person name="Wang G."/>
        </authorList>
    </citation>
    <scope>NUCLEOTIDE SEQUENCE [LARGE SCALE GENOMIC DNA]</scope>
    <source>
        <strain evidence="1 2">BH030062</strain>
    </source>
</reference>
<proteinExistence type="predicted"/>
<comment type="caution">
    <text evidence="1">The sequence shown here is derived from an EMBL/GenBank/DDBJ whole genome shotgun (WGS) entry which is preliminary data.</text>
</comment>
<sequence length="176" mass="20805">MKRVMVVGCPGAGKSTFSKHLGSVLNEEVYHLDQLFWLPGWVMREREEFISMQQEVMNQESWVIDGNFGATLPVRLEKADTVIWLDPPREVCLYRILKRYALNRNRTRPDMGEGCEEKLDWEFMKYVWNFNRDKRPKLKERLHKASLHKTVHIIKTTKDAERFLENVKIIKQGSTP</sequence>
<organism evidence="1 2">
    <name type="scientific">Pontibacillus chungwhensis BH030062</name>
    <dbReference type="NCBI Taxonomy" id="1385513"/>
    <lineage>
        <taxon>Bacteria</taxon>
        <taxon>Bacillati</taxon>
        <taxon>Bacillota</taxon>
        <taxon>Bacilli</taxon>
        <taxon>Bacillales</taxon>
        <taxon>Bacillaceae</taxon>
        <taxon>Pontibacillus</taxon>
    </lineage>
</organism>
<evidence type="ECO:0000313" key="1">
    <source>
        <dbReference type="EMBL" id="KGP92141.1"/>
    </source>
</evidence>
<gene>
    <name evidence="1" type="ORF">N780_00760</name>
</gene>
<keyword evidence="2" id="KW-1185">Reference proteome</keyword>
<evidence type="ECO:0000313" key="2">
    <source>
        <dbReference type="Proteomes" id="UP000030153"/>
    </source>
</evidence>
<dbReference type="RefSeq" id="WP_036781132.1">
    <property type="nucleotide sequence ID" value="NZ_AVBG01000003.1"/>
</dbReference>
<dbReference type="eggNOG" id="COG0563">
    <property type="taxonomic scope" value="Bacteria"/>
</dbReference>
<accession>A0A0A2V002</accession>
<dbReference type="OrthoDB" id="1201990at2"/>
<dbReference type="Proteomes" id="UP000030153">
    <property type="component" value="Unassembled WGS sequence"/>
</dbReference>
<dbReference type="PANTHER" id="PTHR37816">
    <property type="entry name" value="YALI0E33011P"/>
    <property type="match status" value="1"/>
</dbReference>
<dbReference type="InterPro" id="IPR027417">
    <property type="entry name" value="P-loop_NTPase"/>
</dbReference>
<dbReference type="SUPFAM" id="SSF52540">
    <property type="entry name" value="P-loop containing nucleoside triphosphate hydrolases"/>
    <property type="match status" value="1"/>
</dbReference>
<dbReference type="EMBL" id="AVBG01000003">
    <property type="protein sequence ID" value="KGP92141.1"/>
    <property type="molecule type" value="Genomic_DNA"/>
</dbReference>
<dbReference type="Gene3D" id="3.40.50.300">
    <property type="entry name" value="P-loop containing nucleotide triphosphate hydrolases"/>
    <property type="match status" value="1"/>
</dbReference>
<dbReference type="PANTHER" id="PTHR37816:SF3">
    <property type="entry name" value="MODULATES DNA TOPOLOGY"/>
    <property type="match status" value="1"/>
</dbReference>
<dbReference type="InterPro" id="IPR052922">
    <property type="entry name" value="Cytidylate_Kinase-2"/>
</dbReference>
<dbReference type="NCBIfam" id="NF005994">
    <property type="entry name" value="PRK08118.1"/>
    <property type="match status" value="1"/>
</dbReference>
<dbReference type="STRING" id="1385513.N780_00760"/>
<name>A0A0A2V002_9BACI</name>
<dbReference type="AlphaFoldDB" id="A0A0A2V002"/>
<protein>
    <submittedName>
        <fullName evidence="1">ATPase AAA</fullName>
    </submittedName>
</protein>